<dbReference type="EMBL" id="CAMXCT030006650">
    <property type="protein sequence ID" value="CAL4804996.1"/>
    <property type="molecule type" value="Genomic_DNA"/>
</dbReference>
<gene>
    <name evidence="2" type="ORF">C1SCF055_LOCUS42308</name>
</gene>
<protein>
    <submittedName>
        <fullName evidence="2">Uncharacterized protein</fullName>
    </submittedName>
</protein>
<sequence length="251" mass="27847">MPSMPGMSWKPLVAVAAGAAAVLVMLMLLVKEEEEEESGQKQDQKKVLHEILKELVDVEDCAKRAVDAMVKEQMDGKELAFDEAYERVAKLDLYDPLEKRRMGVQEFEAMAMSGQDDPFVMEQMARLSGGAALETGRVQHLDVPKIIELKGFAVDELAREVMEFMKKPGASQKDFKNVTIALKALVHAKVEKTHGVSAEDVEAACMMRQGELFTNQAFLEVIRKQQQTMQLLVSSTMSQMSQPADPGGDLD</sequence>
<dbReference type="EMBL" id="CAMXCT010006650">
    <property type="protein sequence ID" value="CAI4017684.1"/>
    <property type="molecule type" value="Genomic_DNA"/>
</dbReference>
<reference evidence="2" key="1">
    <citation type="submission" date="2022-10" db="EMBL/GenBank/DDBJ databases">
        <authorList>
            <person name="Chen Y."/>
            <person name="Dougan E. K."/>
            <person name="Chan C."/>
            <person name="Rhodes N."/>
            <person name="Thang M."/>
        </authorList>
    </citation>
    <scope>NUCLEOTIDE SEQUENCE</scope>
</reference>
<evidence type="ECO:0000256" key="1">
    <source>
        <dbReference type="SAM" id="Phobius"/>
    </source>
</evidence>
<dbReference type="AlphaFoldDB" id="A0A9P1GMQ4"/>
<dbReference type="EMBL" id="CAMXCT020006650">
    <property type="protein sequence ID" value="CAL1171059.1"/>
    <property type="molecule type" value="Genomic_DNA"/>
</dbReference>
<evidence type="ECO:0000313" key="4">
    <source>
        <dbReference type="Proteomes" id="UP001152797"/>
    </source>
</evidence>
<name>A0A9P1GMQ4_9DINO</name>
<dbReference type="Proteomes" id="UP001152797">
    <property type="component" value="Unassembled WGS sequence"/>
</dbReference>
<keyword evidence="4" id="KW-1185">Reference proteome</keyword>
<proteinExistence type="predicted"/>
<keyword evidence="1" id="KW-0812">Transmembrane</keyword>
<accession>A0A9P1GMQ4</accession>
<dbReference type="OrthoDB" id="415865at2759"/>
<keyword evidence="1" id="KW-0472">Membrane</keyword>
<evidence type="ECO:0000313" key="3">
    <source>
        <dbReference type="EMBL" id="CAL1171059.1"/>
    </source>
</evidence>
<organism evidence="2">
    <name type="scientific">Cladocopium goreaui</name>
    <dbReference type="NCBI Taxonomy" id="2562237"/>
    <lineage>
        <taxon>Eukaryota</taxon>
        <taxon>Sar</taxon>
        <taxon>Alveolata</taxon>
        <taxon>Dinophyceae</taxon>
        <taxon>Suessiales</taxon>
        <taxon>Symbiodiniaceae</taxon>
        <taxon>Cladocopium</taxon>
    </lineage>
</organism>
<keyword evidence="1" id="KW-1133">Transmembrane helix</keyword>
<reference evidence="3" key="2">
    <citation type="submission" date="2024-04" db="EMBL/GenBank/DDBJ databases">
        <authorList>
            <person name="Chen Y."/>
            <person name="Shah S."/>
            <person name="Dougan E. K."/>
            <person name="Thang M."/>
            <person name="Chan C."/>
        </authorList>
    </citation>
    <scope>NUCLEOTIDE SEQUENCE [LARGE SCALE GENOMIC DNA]</scope>
</reference>
<evidence type="ECO:0000313" key="2">
    <source>
        <dbReference type="EMBL" id="CAI4017684.1"/>
    </source>
</evidence>
<comment type="caution">
    <text evidence="2">The sequence shown here is derived from an EMBL/GenBank/DDBJ whole genome shotgun (WGS) entry which is preliminary data.</text>
</comment>
<feature type="transmembrane region" description="Helical" evidence="1">
    <location>
        <begin position="12"/>
        <end position="30"/>
    </location>
</feature>